<sequence>MFSTTLLRGEFYGEEAYSKVEKQQSVASASTSRRSPVTCTAVRRRPPFEATAAPKSNKFLIDPKGRKRMTNYLAQFQTIKSTCARLVIVARDLGIVESEHRRINVKMGRELLYKKRIRTESLKTWLQSRQALIRIWISFCTRYLTKLS</sequence>
<evidence type="ECO:0000313" key="2">
    <source>
        <dbReference type="Proteomes" id="UP001396334"/>
    </source>
</evidence>
<proteinExistence type="predicted"/>
<accession>A0ABR2U409</accession>
<gene>
    <name evidence="1" type="ORF">V6N11_072654</name>
</gene>
<reference evidence="1 2" key="1">
    <citation type="journal article" date="2024" name="G3 (Bethesda)">
        <title>Genome assembly of Hibiscus sabdariffa L. provides insights into metabolisms of medicinal natural products.</title>
        <authorList>
            <person name="Kim T."/>
        </authorList>
    </citation>
    <scope>NUCLEOTIDE SEQUENCE [LARGE SCALE GENOMIC DNA]</scope>
    <source>
        <strain evidence="1">TK-2024</strain>
        <tissue evidence="1">Old leaves</tissue>
    </source>
</reference>
<organism evidence="1 2">
    <name type="scientific">Hibiscus sabdariffa</name>
    <name type="common">roselle</name>
    <dbReference type="NCBI Taxonomy" id="183260"/>
    <lineage>
        <taxon>Eukaryota</taxon>
        <taxon>Viridiplantae</taxon>
        <taxon>Streptophyta</taxon>
        <taxon>Embryophyta</taxon>
        <taxon>Tracheophyta</taxon>
        <taxon>Spermatophyta</taxon>
        <taxon>Magnoliopsida</taxon>
        <taxon>eudicotyledons</taxon>
        <taxon>Gunneridae</taxon>
        <taxon>Pentapetalae</taxon>
        <taxon>rosids</taxon>
        <taxon>malvids</taxon>
        <taxon>Malvales</taxon>
        <taxon>Malvaceae</taxon>
        <taxon>Malvoideae</taxon>
        <taxon>Hibiscus</taxon>
    </lineage>
</organism>
<keyword evidence="2" id="KW-1185">Reference proteome</keyword>
<dbReference type="EMBL" id="JBBPBN010000003">
    <property type="protein sequence ID" value="KAK9044345.1"/>
    <property type="molecule type" value="Genomic_DNA"/>
</dbReference>
<dbReference type="Proteomes" id="UP001396334">
    <property type="component" value="Unassembled WGS sequence"/>
</dbReference>
<evidence type="ECO:0000313" key="1">
    <source>
        <dbReference type="EMBL" id="KAK9044345.1"/>
    </source>
</evidence>
<comment type="caution">
    <text evidence="1">The sequence shown here is derived from an EMBL/GenBank/DDBJ whole genome shotgun (WGS) entry which is preliminary data.</text>
</comment>
<protein>
    <submittedName>
        <fullName evidence="1">Uncharacterized protein</fullName>
    </submittedName>
</protein>
<name>A0ABR2U409_9ROSI</name>